<evidence type="ECO:0000256" key="5">
    <source>
        <dbReference type="ARBA" id="ARBA00022989"/>
    </source>
</evidence>
<evidence type="ECO:0000313" key="9">
    <source>
        <dbReference type="Proteomes" id="UP000289340"/>
    </source>
</evidence>
<keyword evidence="4 7" id="KW-0812">Transmembrane</keyword>
<proteinExistence type="inferred from homology"/>
<comment type="subcellular location">
    <subcellularLocation>
        <location evidence="1">Membrane</location>
    </subcellularLocation>
</comment>
<dbReference type="EMBL" id="QZWG01000005">
    <property type="protein sequence ID" value="RZC13906.1"/>
    <property type="molecule type" value="Genomic_DNA"/>
</dbReference>
<gene>
    <name evidence="8" type="ORF">D0Y65_013126</name>
</gene>
<feature type="transmembrane region" description="Helical" evidence="7">
    <location>
        <begin position="27"/>
        <end position="50"/>
    </location>
</feature>
<keyword evidence="3" id="KW-0813">Transport</keyword>
<accession>A0A445KSK3</accession>
<dbReference type="PANTHER" id="PTHR23500:SF429">
    <property type="entry name" value="MAJOR FACILITATOR SUPERFAMILY (MFS) PROFILE DOMAIN-CONTAINING PROTEIN"/>
    <property type="match status" value="1"/>
</dbReference>
<comment type="caution">
    <text evidence="8">The sequence shown here is derived from an EMBL/GenBank/DDBJ whole genome shotgun (WGS) entry which is preliminary data.</text>
</comment>
<dbReference type="InterPro" id="IPR036259">
    <property type="entry name" value="MFS_trans_sf"/>
</dbReference>
<dbReference type="InterPro" id="IPR045262">
    <property type="entry name" value="STP/PLT_plant"/>
</dbReference>
<feature type="transmembrane region" description="Helical" evidence="7">
    <location>
        <begin position="88"/>
        <end position="107"/>
    </location>
</feature>
<evidence type="ECO:0000256" key="6">
    <source>
        <dbReference type="ARBA" id="ARBA00023136"/>
    </source>
</evidence>
<dbReference type="Pfam" id="PF00083">
    <property type="entry name" value="Sugar_tr"/>
    <property type="match status" value="1"/>
</dbReference>
<dbReference type="GO" id="GO:0016020">
    <property type="term" value="C:membrane"/>
    <property type="evidence" value="ECO:0007669"/>
    <property type="project" value="UniProtKB-SubCell"/>
</dbReference>
<dbReference type="GO" id="GO:0015144">
    <property type="term" value="F:carbohydrate transmembrane transporter activity"/>
    <property type="evidence" value="ECO:0007669"/>
    <property type="project" value="InterPro"/>
</dbReference>
<keyword evidence="5 7" id="KW-1133">Transmembrane helix</keyword>
<keyword evidence="9" id="KW-1185">Reference proteome</keyword>
<comment type="similarity">
    <text evidence="2">Belongs to the major facilitator superfamily. Sugar transporter (TC 2.A.1.1) family.</text>
</comment>
<evidence type="ECO:0000256" key="1">
    <source>
        <dbReference type="ARBA" id="ARBA00004370"/>
    </source>
</evidence>
<dbReference type="SUPFAM" id="SSF103473">
    <property type="entry name" value="MFS general substrate transporter"/>
    <property type="match status" value="1"/>
</dbReference>
<dbReference type="InterPro" id="IPR005828">
    <property type="entry name" value="MFS_sugar_transport-like"/>
</dbReference>
<protein>
    <submittedName>
        <fullName evidence="8">Putative polyol transporter 6</fullName>
    </submittedName>
</protein>
<evidence type="ECO:0000256" key="4">
    <source>
        <dbReference type="ARBA" id="ARBA00022692"/>
    </source>
</evidence>
<feature type="transmembrane region" description="Helical" evidence="7">
    <location>
        <begin position="62"/>
        <end position="82"/>
    </location>
</feature>
<sequence length="152" mass="16775">MAVSLSGLGLGLQNSGRVKFKAFVDDSVQHCHCLCQCFFIGLGPITWVYSSEIFPLRLRAQGSSLVISGKGLVSGVVSMTFLTISKKITFGGVFFVMMMTTTFFYVFMPETKGKTLEEMETLFEDSDCLVEVVLDSDLPSSGTCYCVYDLRH</sequence>
<organism evidence="8 9">
    <name type="scientific">Glycine soja</name>
    <name type="common">Wild soybean</name>
    <dbReference type="NCBI Taxonomy" id="3848"/>
    <lineage>
        <taxon>Eukaryota</taxon>
        <taxon>Viridiplantae</taxon>
        <taxon>Streptophyta</taxon>
        <taxon>Embryophyta</taxon>
        <taxon>Tracheophyta</taxon>
        <taxon>Spermatophyta</taxon>
        <taxon>Magnoliopsida</taxon>
        <taxon>eudicotyledons</taxon>
        <taxon>Gunneridae</taxon>
        <taxon>Pentapetalae</taxon>
        <taxon>rosids</taxon>
        <taxon>fabids</taxon>
        <taxon>Fabales</taxon>
        <taxon>Fabaceae</taxon>
        <taxon>Papilionoideae</taxon>
        <taxon>50 kb inversion clade</taxon>
        <taxon>NPAAA clade</taxon>
        <taxon>indigoferoid/millettioid clade</taxon>
        <taxon>Phaseoleae</taxon>
        <taxon>Glycine</taxon>
        <taxon>Glycine subgen. Soja</taxon>
    </lineage>
</organism>
<dbReference type="Gene3D" id="1.20.1250.20">
    <property type="entry name" value="MFS general substrate transporter like domains"/>
    <property type="match status" value="1"/>
</dbReference>
<keyword evidence="6 7" id="KW-0472">Membrane</keyword>
<evidence type="ECO:0000256" key="2">
    <source>
        <dbReference type="ARBA" id="ARBA00010992"/>
    </source>
</evidence>
<dbReference type="Proteomes" id="UP000289340">
    <property type="component" value="Chromosome 5"/>
</dbReference>
<evidence type="ECO:0000256" key="3">
    <source>
        <dbReference type="ARBA" id="ARBA00022448"/>
    </source>
</evidence>
<evidence type="ECO:0000313" key="8">
    <source>
        <dbReference type="EMBL" id="RZC13906.1"/>
    </source>
</evidence>
<evidence type="ECO:0000256" key="7">
    <source>
        <dbReference type="SAM" id="Phobius"/>
    </source>
</evidence>
<dbReference type="PANTHER" id="PTHR23500">
    <property type="entry name" value="SOLUTE CARRIER FAMILY 2, FACILITATED GLUCOSE TRANSPORTER"/>
    <property type="match status" value="1"/>
</dbReference>
<dbReference type="AlphaFoldDB" id="A0A445KSK3"/>
<reference evidence="8 9" key="1">
    <citation type="submission" date="2018-09" db="EMBL/GenBank/DDBJ databases">
        <title>A high-quality reference genome of wild soybean provides a powerful tool to mine soybean genomes.</title>
        <authorList>
            <person name="Xie M."/>
            <person name="Chung C.Y.L."/>
            <person name="Li M.-W."/>
            <person name="Wong F.-L."/>
            <person name="Chan T.-F."/>
            <person name="Lam H.-M."/>
        </authorList>
    </citation>
    <scope>NUCLEOTIDE SEQUENCE [LARGE SCALE GENOMIC DNA]</scope>
    <source>
        <strain evidence="9">cv. W05</strain>
        <tissue evidence="8">Hypocotyl of etiolated seedlings</tissue>
    </source>
</reference>
<name>A0A445KSK3_GLYSO</name>